<evidence type="ECO:0000256" key="5">
    <source>
        <dbReference type="ARBA" id="ARBA00023163"/>
    </source>
</evidence>
<dbReference type="RefSeq" id="WP_091617294.1">
    <property type="nucleotide sequence ID" value="NZ_FOEF01000005.1"/>
</dbReference>
<dbReference type="InterPro" id="IPR007627">
    <property type="entry name" value="RNA_pol_sigma70_r2"/>
</dbReference>
<dbReference type="InterPro" id="IPR013249">
    <property type="entry name" value="RNA_pol_sigma70_r4_t2"/>
</dbReference>
<dbReference type="GO" id="GO:0006352">
    <property type="term" value="P:DNA-templated transcription initiation"/>
    <property type="evidence" value="ECO:0007669"/>
    <property type="project" value="InterPro"/>
</dbReference>
<evidence type="ECO:0000313" key="9">
    <source>
        <dbReference type="Proteomes" id="UP000198582"/>
    </source>
</evidence>
<evidence type="ECO:0000259" key="6">
    <source>
        <dbReference type="Pfam" id="PF04542"/>
    </source>
</evidence>
<evidence type="ECO:0000313" key="8">
    <source>
        <dbReference type="EMBL" id="SEP27349.1"/>
    </source>
</evidence>
<dbReference type="Pfam" id="PF08281">
    <property type="entry name" value="Sigma70_r4_2"/>
    <property type="match status" value="1"/>
</dbReference>
<feature type="domain" description="RNA polymerase sigma-70 region 2" evidence="6">
    <location>
        <begin position="33"/>
        <end position="99"/>
    </location>
</feature>
<keyword evidence="9" id="KW-1185">Reference proteome</keyword>
<evidence type="ECO:0000256" key="3">
    <source>
        <dbReference type="ARBA" id="ARBA00023082"/>
    </source>
</evidence>
<gene>
    <name evidence="8" type="ORF">SAMN04489732_105213</name>
</gene>
<dbReference type="PANTHER" id="PTHR43133:SF58">
    <property type="entry name" value="ECF RNA POLYMERASE SIGMA FACTOR SIGD"/>
    <property type="match status" value="1"/>
</dbReference>
<reference evidence="8 9" key="1">
    <citation type="submission" date="2016-10" db="EMBL/GenBank/DDBJ databases">
        <authorList>
            <person name="de Groot N.N."/>
        </authorList>
    </citation>
    <scope>NUCLEOTIDE SEQUENCE [LARGE SCALE GENOMIC DNA]</scope>
    <source>
        <strain evidence="8 9">DSM 44993</strain>
    </source>
</reference>
<dbReference type="Gene3D" id="1.10.1740.10">
    <property type="match status" value="1"/>
</dbReference>
<dbReference type="GO" id="GO:0016987">
    <property type="term" value="F:sigma factor activity"/>
    <property type="evidence" value="ECO:0007669"/>
    <property type="project" value="UniProtKB-KW"/>
</dbReference>
<dbReference type="PANTHER" id="PTHR43133">
    <property type="entry name" value="RNA POLYMERASE ECF-TYPE SIGMA FACTO"/>
    <property type="match status" value="1"/>
</dbReference>
<dbReference type="OrthoDB" id="3615668at2"/>
<dbReference type="AlphaFoldDB" id="A0A1H8WIB7"/>
<name>A0A1H8WIB7_9PSEU</name>
<dbReference type="InterPro" id="IPR036388">
    <property type="entry name" value="WH-like_DNA-bd_sf"/>
</dbReference>
<dbReference type="STRING" id="394193.SAMN04489732_105213"/>
<evidence type="ECO:0000256" key="2">
    <source>
        <dbReference type="ARBA" id="ARBA00023015"/>
    </source>
</evidence>
<dbReference type="NCBIfam" id="TIGR02937">
    <property type="entry name" value="sigma70-ECF"/>
    <property type="match status" value="1"/>
</dbReference>
<dbReference type="CDD" id="cd06171">
    <property type="entry name" value="Sigma70_r4"/>
    <property type="match status" value="1"/>
</dbReference>
<evidence type="ECO:0000256" key="4">
    <source>
        <dbReference type="ARBA" id="ARBA00023125"/>
    </source>
</evidence>
<proteinExistence type="inferred from homology"/>
<dbReference type="InterPro" id="IPR014284">
    <property type="entry name" value="RNA_pol_sigma-70_dom"/>
</dbReference>
<sequence>MSTDERPPAPRLDARLVAAAIEGDRTAVDRLLADLRPLVLRYCRGRLGSSFGAEDCAQETLMAVLLALPRYRYETDSFLSFVFGIAAHKVADAYRRQSRDLSEPFADPGDTRAGSSLAAPDEYARTDARLQIGELLSHLPPLHRDLLTLRVVLGFTAEETAEALGLPSAVAVRVAQHRSLSKLRQLMNAKAANQSE</sequence>
<dbReference type="SUPFAM" id="SSF88659">
    <property type="entry name" value="Sigma3 and sigma4 domains of RNA polymerase sigma factors"/>
    <property type="match status" value="1"/>
</dbReference>
<dbReference type="SUPFAM" id="SSF88946">
    <property type="entry name" value="Sigma2 domain of RNA polymerase sigma factors"/>
    <property type="match status" value="1"/>
</dbReference>
<protein>
    <submittedName>
        <fullName evidence="8">RNA polymerase sigma-70 factor, ECF subfamily</fullName>
    </submittedName>
</protein>
<keyword evidence="4" id="KW-0238">DNA-binding</keyword>
<keyword evidence="3" id="KW-0731">Sigma factor</keyword>
<dbReference type="Pfam" id="PF04542">
    <property type="entry name" value="Sigma70_r2"/>
    <property type="match status" value="1"/>
</dbReference>
<comment type="similarity">
    <text evidence="1">Belongs to the sigma-70 factor family. ECF subfamily.</text>
</comment>
<keyword evidence="2" id="KW-0805">Transcription regulation</keyword>
<evidence type="ECO:0000259" key="7">
    <source>
        <dbReference type="Pfam" id="PF08281"/>
    </source>
</evidence>
<dbReference type="InterPro" id="IPR039425">
    <property type="entry name" value="RNA_pol_sigma-70-like"/>
</dbReference>
<accession>A0A1H8WIB7</accession>
<dbReference type="Proteomes" id="UP000198582">
    <property type="component" value="Unassembled WGS sequence"/>
</dbReference>
<dbReference type="EMBL" id="FOEF01000005">
    <property type="protein sequence ID" value="SEP27349.1"/>
    <property type="molecule type" value="Genomic_DNA"/>
</dbReference>
<keyword evidence="5" id="KW-0804">Transcription</keyword>
<dbReference type="GO" id="GO:0003677">
    <property type="term" value="F:DNA binding"/>
    <property type="evidence" value="ECO:0007669"/>
    <property type="project" value="UniProtKB-KW"/>
</dbReference>
<organism evidence="8 9">
    <name type="scientific">Amycolatopsis saalfeldensis</name>
    <dbReference type="NCBI Taxonomy" id="394193"/>
    <lineage>
        <taxon>Bacteria</taxon>
        <taxon>Bacillati</taxon>
        <taxon>Actinomycetota</taxon>
        <taxon>Actinomycetes</taxon>
        <taxon>Pseudonocardiales</taxon>
        <taxon>Pseudonocardiaceae</taxon>
        <taxon>Amycolatopsis</taxon>
    </lineage>
</organism>
<dbReference type="Gene3D" id="1.10.10.10">
    <property type="entry name" value="Winged helix-like DNA-binding domain superfamily/Winged helix DNA-binding domain"/>
    <property type="match status" value="1"/>
</dbReference>
<feature type="domain" description="RNA polymerase sigma factor 70 region 4 type 2" evidence="7">
    <location>
        <begin position="130"/>
        <end position="182"/>
    </location>
</feature>
<dbReference type="InterPro" id="IPR013325">
    <property type="entry name" value="RNA_pol_sigma_r2"/>
</dbReference>
<dbReference type="InterPro" id="IPR013324">
    <property type="entry name" value="RNA_pol_sigma_r3/r4-like"/>
</dbReference>
<evidence type="ECO:0000256" key="1">
    <source>
        <dbReference type="ARBA" id="ARBA00010641"/>
    </source>
</evidence>